<dbReference type="EMBL" id="SMBT01000005">
    <property type="protein sequence ID" value="TCU87078.1"/>
    <property type="molecule type" value="Genomic_DNA"/>
</dbReference>
<evidence type="ECO:0000256" key="4">
    <source>
        <dbReference type="ARBA" id="ARBA00011301"/>
    </source>
</evidence>
<dbReference type="SUPFAM" id="SSF52518">
    <property type="entry name" value="Thiamin diphosphate-binding fold (THDP-binding)"/>
    <property type="match status" value="2"/>
</dbReference>
<comment type="cofactor">
    <cofactor evidence="1">
        <name>thiamine diphosphate</name>
        <dbReference type="ChEBI" id="CHEBI:58937"/>
    </cofactor>
</comment>
<dbReference type="FunFam" id="3.40.50.12470:FF:000009">
    <property type="entry name" value="2-oxoglutarate dehydrogenase E1 component"/>
    <property type="match status" value="1"/>
</dbReference>
<dbReference type="InterPro" id="IPR032106">
    <property type="entry name" value="2-oxogl_dehyd_N"/>
</dbReference>
<protein>
    <recommendedName>
        <fullName evidence="6">2-oxoglutarate dehydrogenase E1 component</fullName>
        <ecNumber evidence="5">1.2.4.2</ecNumber>
    </recommendedName>
    <alternativeName>
        <fullName evidence="10">Alpha-ketoglutarate dehydrogenase</fullName>
    </alternativeName>
</protein>
<evidence type="ECO:0000256" key="5">
    <source>
        <dbReference type="ARBA" id="ARBA00012280"/>
    </source>
</evidence>
<dbReference type="NCBIfam" id="NF006914">
    <property type="entry name" value="PRK09404.1"/>
    <property type="match status" value="1"/>
</dbReference>
<dbReference type="GO" id="GO:0006096">
    <property type="term" value="P:glycolytic process"/>
    <property type="evidence" value="ECO:0007669"/>
    <property type="project" value="UniProtKB-KW"/>
</dbReference>
<evidence type="ECO:0000256" key="9">
    <source>
        <dbReference type="ARBA" id="ARBA00023152"/>
    </source>
</evidence>
<dbReference type="InterPro" id="IPR031717">
    <property type="entry name" value="ODO-1/KGD_C"/>
</dbReference>
<comment type="similarity">
    <text evidence="3">Belongs to the alpha-ketoglutarate dehydrogenase family.</text>
</comment>
<name>A0A377Q6S2_9NEIS</name>
<accession>A0A377Q6S2</accession>
<reference evidence="14 16" key="2">
    <citation type="submission" date="2019-03" db="EMBL/GenBank/DDBJ databases">
        <title>Genomic Encyclopedia of Type Strains, Phase IV (KMG-IV): sequencing the most valuable type-strain genomes for metagenomic binning, comparative biology and taxonomic classification.</title>
        <authorList>
            <person name="Goeker M."/>
        </authorList>
    </citation>
    <scope>NUCLEOTIDE SEQUENCE [LARGE SCALE GENOMIC DNA]</scope>
    <source>
        <strain evidence="14 16">DSM 3764</strain>
    </source>
</reference>
<dbReference type="InterPro" id="IPR029061">
    <property type="entry name" value="THDP-binding"/>
</dbReference>
<comment type="subunit">
    <text evidence="4">Homodimer. Part of the 2-oxoglutarate dehydrogenase (OGDH) complex composed of E1 (2-oxoglutarate dehydrogenase), E2 (dihydrolipoamide succinyltransferase) and E3 (dihydrolipoamide dehydrogenase); the complex contains multiple copies of the three enzymatic components (E1, E2 and E3).</text>
</comment>
<organism evidence="13 15">
    <name type="scientific">Iodobacter fluviatilis</name>
    <dbReference type="NCBI Taxonomy" id="537"/>
    <lineage>
        <taxon>Bacteria</taxon>
        <taxon>Pseudomonadati</taxon>
        <taxon>Pseudomonadota</taxon>
        <taxon>Betaproteobacteria</taxon>
        <taxon>Neisseriales</taxon>
        <taxon>Chitinibacteraceae</taxon>
        <taxon>Iodobacter</taxon>
    </lineage>
</organism>
<dbReference type="Pfam" id="PF00676">
    <property type="entry name" value="E1_dh"/>
    <property type="match status" value="1"/>
</dbReference>
<dbReference type="PIRSF" id="PIRSF000157">
    <property type="entry name" value="Oxoglu_dh_E1"/>
    <property type="match status" value="1"/>
</dbReference>
<dbReference type="GO" id="GO:0004591">
    <property type="term" value="F:oxoglutarate dehydrogenase (succinyl-transferring) activity"/>
    <property type="evidence" value="ECO:0007669"/>
    <property type="project" value="UniProtKB-EC"/>
</dbReference>
<dbReference type="GO" id="GO:0030976">
    <property type="term" value="F:thiamine pyrophosphate binding"/>
    <property type="evidence" value="ECO:0007669"/>
    <property type="project" value="InterPro"/>
</dbReference>
<dbReference type="InterPro" id="IPR011603">
    <property type="entry name" value="2oxoglutarate_DH_E1"/>
</dbReference>
<keyword evidence="9" id="KW-0324">Glycolysis</keyword>
<dbReference type="Pfam" id="PF02779">
    <property type="entry name" value="Transket_pyr"/>
    <property type="match status" value="1"/>
</dbReference>
<evidence type="ECO:0000256" key="11">
    <source>
        <dbReference type="ARBA" id="ARBA00051911"/>
    </source>
</evidence>
<dbReference type="PANTHER" id="PTHR23152">
    <property type="entry name" value="2-OXOGLUTARATE DEHYDROGENASE"/>
    <property type="match status" value="1"/>
</dbReference>
<dbReference type="Pfam" id="PF16870">
    <property type="entry name" value="OxoGdeHyase_C"/>
    <property type="match status" value="1"/>
</dbReference>
<dbReference type="GO" id="GO:0006099">
    <property type="term" value="P:tricarboxylic acid cycle"/>
    <property type="evidence" value="ECO:0007669"/>
    <property type="project" value="TreeGrafter"/>
</dbReference>
<evidence type="ECO:0000256" key="6">
    <source>
        <dbReference type="ARBA" id="ARBA00013321"/>
    </source>
</evidence>
<comment type="function">
    <text evidence="2">E1 component of the 2-oxoglutarate dehydrogenase (OGDH) complex which catalyzes the decarboxylation of 2-oxoglutarate, the first step in the conversion of 2-oxoglutarate to succinyl-CoA and CO(2).</text>
</comment>
<dbReference type="InterPro" id="IPR001017">
    <property type="entry name" value="DH_E1"/>
</dbReference>
<evidence type="ECO:0000256" key="10">
    <source>
        <dbReference type="ARBA" id="ARBA00030680"/>
    </source>
</evidence>
<keyword evidence="7 13" id="KW-0560">Oxidoreductase</keyword>
<dbReference type="Proteomes" id="UP000295794">
    <property type="component" value="Unassembled WGS sequence"/>
</dbReference>
<evidence type="ECO:0000256" key="1">
    <source>
        <dbReference type="ARBA" id="ARBA00001964"/>
    </source>
</evidence>
<dbReference type="PANTHER" id="PTHR23152:SF4">
    <property type="entry name" value="2-OXOADIPATE DEHYDROGENASE COMPLEX COMPONENT E1"/>
    <property type="match status" value="1"/>
</dbReference>
<dbReference type="Gene3D" id="3.40.50.11610">
    <property type="entry name" value="Multifunctional 2-oxoglutarate metabolism enzyme, C-terminal domain"/>
    <property type="match status" value="1"/>
</dbReference>
<dbReference type="CDD" id="cd02016">
    <property type="entry name" value="TPP_E1_OGDC_like"/>
    <property type="match status" value="1"/>
</dbReference>
<evidence type="ECO:0000313" key="16">
    <source>
        <dbReference type="Proteomes" id="UP000295794"/>
    </source>
</evidence>
<dbReference type="Proteomes" id="UP000255108">
    <property type="component" value="Unassembled WGS sequence"/>
</dbReference>
<comment type="catalytic activity">
    <reaction evidence="11">
        <text>N(6)-[(R)-lipoyl]-L-lysyl-[protein] + 2-oxoglutarate + H(+) = N(6)-[(R)-S(8)-succinyldihydrolipoyl]-L-lysyl-[protein] + CO2</text>
        <dbReference type="Rhea" id="RHEA:12188"/>
        <dbReference type="Rhea" id="RHEA-COMP:10474"/>
        <dbReference type="Rhea" id="RHEA-COMP:20092"/>
        <dbReference type="ChEBI" id="CHEBI:15378"/>
        <dbReference type="ChEBI" id="CHEBI:16526"/>
        <dbReference type="ChEBI" id="CHEBI:16810"/>
        <dbReference type="ChEBI" id="CHEBI:83099"/>
        <dbReference type="ChEBI" id="CHEBI:83120"/>
        <dbReference type="EC" id="1.2.4.2"/>
    </reaction>
</comment>
<dbReference type="GO" id="GO:0005829">
    <property type="term" value="C:cytosol"/>
    <property type="evidence" value="ECO:0007669"/>
    <property type="project" value="TreeGrafter"/>
</dbReference>
<dbReference type="InterPro" id="IPR005475">
    <property type="entry name" value="Transketolase-like_Pyr-bd"/>
</dbReference>
<dbReference type="NCBIfam" id="TIGR00239">
    <property type="entry name" value="2oxo_dh_E1"/>
    <property type="match status" value="1"/>
</dbReference>
<evidence type="ECO:0000256" key="2">
    <source>
        <dbReference type="ARBA" id="ARBA00003906"/>
    </source>
</evidence>
<dbReference type="Gene3D" id="3.40.50.12470">
    <property type="match status" value="1"/>
</dbReference>
<dbReference type="SMART" id="SM00861">
    <property type="entry name" value="Transket_pyr"/>
    <property type="match status" value="1"/>
</dbReference>
<evidence type="ECO:0000259" key="12">
    <source>
        <dbReference type="SMART" id="SM00861"/>
    </source>
</evidence>
<feature type="domain" description="Transketolase-like pyrimidine-binding" evidence="12">
    <location>
        <begin position="607"/>
        <end position="804"/>
    </location>
</feature>
<evidence type="ECO:0000313" key="15">
    <source>
        <dbReference type="Proteomes" id="UP000255108"/>
    </source>
</evidence>
<dbReference type="InterPro" id="IPR042179">
    <property type="entry name" value="KGD_C_sf"/>
</dbReference>
<gene>
    <name evidence="13" type="primary">sucA</name>
    <name evidence="14" type="ORF">EV682_105203</name>
    <name evidence="13" type="ORF">NCTC11159_01474</name>
</gene>
<dbReference type="GO" id="GO:0045252">
    <property type="term" value="C:oxoglutarate dehydrogenase complex"/>
    <property type="evidence" value="ECO:0007669"/>
    <property type="project" value="TreeGrafter"/>
</dbReference>
<evidence type="ECO:0000256" key="7">
    <source>
        <dbReference type="ARBA" id="ARBA00023002"/>
    </source>
</evidence>
<sequence>MHGVKPAKLLDLMTAMMRELRSNSHLFGGNAPFVEELYEQYLSDPQLVDQEWRSYFDKMQQSPGVVDRDIPRAPIEESFRQLTRKPRYVQQGGAVDEEATRKQVNLLRLISAYRIMGSRQASLDPLQRMDQARLPELDAKHHGFTDADMATTFGTNIAGMERATLAEVIAFLKQTYSGNIGLEYMHITNAEQRKWVQQWFESRRSTPSYGIEQKKRTLQKVTAAETLEQYLHKKYVGQKRFSLEGGDSMIPALDYLVQGAGAVGVQELIIGMAHRGRLNVLVNTLGKQPRDLFSEFEGRSVSDLSSGDVKYHMGFSADIPTPGGPIHLSLAFNPSHLEIVNPVVEGSVRARQQRRGDKLGEQVLPVLIHGDSAFIGLGTNQGTFNLANTRGYGTGGTVHLVVNNQVGFTTSDTRDTRSTIYCTDIAKMVEAPIFHVNGDDPESVILVMQAALEFRMKFHRDVVVDLVCFRKFGHNEADDPFVTQPMMYKKIGQHPGARKKYADRLIAEGVVTSDEADSLIQEYRAALDRGEHVEQTTLTDYKRSHAIDFSRYMGVHWRHPVATAVPQADLVRLTEKFTKVPDDFKLRSNVDKIIKERIAMVNGEQPVDFGMAEHLAYATLLTEGYAVRISGEDCGRGTFNHRHAVLHDQNREKWDQGVHIPLQHLAEKQANFTVIDSILNEEAVLAFEYGYACSAPDELTIWEAQFGDFANGAQVVIDQFITSGETKWGRLCGLTMMLPHGYDGQGPEHSSARVERYLQLCAEHNVQVLMMSEAAQMFHALRRQMLRPSRKPLIIIMSKKLLKAKMASSPIEDFTKGEFRPVIGDQGSLDAKKVKRVVMCAGQVYYDLLAGRSERDIKDIAIVRIEQLYPFPTEELKAEIEKYPNAREVMWVQEEPRNQGAWHQIRHRLEACMHPKQTLLYAGRTSSASPAVGYMSKHTAQLKSFVEEAMTL</sequence>
<keyword evidence="16" id="KW-1185">Reference proteome</keyword>
<dbReference type="Pfam" id="PF16078">
    <property type="entry name" value="2-oxogl_dehyd_N"/>
    <property type="match status" value="1"/>
</dbReference>
<evidence type="ECO:0000313" key="14">
    <source>
        <dbReference type="EMBL" id="TCU87078.1"/>
    </source>
</evidence>
<keyword evidence="8" id="KW-0786">Thiamine pyrophosphate</keyword>
<dbReference type="AlphaFoldDB" id="A0A377Q6S2"/>
<dbReference type="EC" id="1.2.4.2" evidence="5"/>
<dbReference type="EMBL" id="UGHR01000001">
    <property type="protein sequence ID" value="STQ90410.1"/>
    <property type="molecule type" value="Genomic_DNA"/>
</dbReference>
<dbReference type="Gene3D" id="3.40.50.970">
    <property type="match status" value="1"/>
</dbReference>
<reference evidence="13 15" key="1">
    <citation type="submission" date="2018-06" db="EMBL/GenBank/DDBJ databases">
        <authorList>
            <consortium name="Pathogen Informatics"/>
            <person name="Doyle S."/>
        </authorList>
    </citation>
    <scope>NUCLEOTIDE SEQUENCE [LARGE SCALE GENOMIC DNA]</scope>
    <source>
        <strain evidence="13 15">NCTC11159</strain>
    </source>
</reference>
<dbReference type="NCBIfam" id="NF008907">
    <property type="entry name" value="PRK12270.1"/>
    <property type="match status" value="1"/>
</dbReference>
<evidence type="ECO:0000256" key="8">
    <source>
        <dbReference type="ARBA" id="ARBA00023052"/>
    </source>
</evidence>
<evidence type="ECO:0000313" key="13">
    <source>
        <dbReference type="EMBL" id="STQ90410.1"/>
    </source>
</evidence>
<dbReference type="Gene3D" id="1.10.287.1150">
    <property type="entry name" value="TPP helical domain"/>
    <property type="match status" value="1"/>
</dbReference>
<proteinExistence type="inferred from homology"/>
<evidence type="ECO:0000256" key="3">
    <source>
        <dbReference type="ARBA" id="ARBA00006936"/>
    </source>
</evidence>